<evidence type="ECO:0000313" key="9">
    <source>
        <dbReference type="EMBL" id="RHN76554.1"/>
    </source>
</evidence>
<evidence type="ECO:0000256" key="8">
    <source>
        <dbReference type="SAM" id="Phobius"/>
    </source>
</evidence>
<comment type="similarity">
    <text evidence="1 6">Belongs to the RNase T2 family.</text>
</comment>
<keyword evidence="2" id="KW-0540">Nuclease</keyword>
<name>A0A396JHC8_MEDTR</name>
<evidence type="ECO:0000256" key="4">
    <source>
        <dbReference type="ARBA" id="ARBA00022801"/>
    </source>
</evidence>
<dbReference type="GO" id="GO:0033897">
    <property type="term" value="F:ribonuclease T2 activity"/>
    <property type="evidence" value="ECO:0007669"/>
    <property type="project" value="InterPro"/>
</dbReference>
<reference evidence="9" key="1">
    <citation type="journal article" date="2018" name="Nat. Plants">
        <title>Whole-genome landscape of Medicago truncatula symbiotic genes.</title>
        <authorList>
            <person name="Pecrix Y."/>
            <person name="Gamas P."/>
            <person name="Carrere S."/>
        </authorList>
    </citation>
    <scope>NUCLEOTIDE SEQUENCE</scope>
    <source>
        <tissue evidence="9">Leaves</tissue>
    </source>
</reference>
<comment type="caution">
    <text evidence="9">The sequence shown here is derived from an EMBL/GenBank/DDBJ whole genome shotgun (WGS) entry which is preliminary data.</text>
</comment>
<feature type="transmembrane region" description="Helical" evidence="8">
    <location>
        <begin position="106"/>
        <end position="130"/>
    </location>
</feature>
<feature type="region of interest" description="Disordered" evidence="7">
    <location>
        <begin position="1"/>
        <end position="20"/>
    </location>
</feature>
<protein>
    <submittedName>
        <fullName evidence="9">Putative ribonuclease T(2)</fullName>
        <ecNumber evidence="9">3.1.27.1</ecNumber>
    </submittedName>
</protein>
<dbReference type="GO" id="GO:0016787">
    <property type="term" value="F:hydrolase activity"/>
    <property type="evidence" value="ECO:0007669"/>
    <property type="project" value="UniProtKB-KW"/>
</dbReference>
<evidence type="ECO:0000256" key="7">
    <source>
        <dbReference type="SAM" id="MobiDB-lite"/>
    </source>
</evidence>
<dbReference type="PANTHER" id="PTHR11240">
    <property type="entry name" value="RIBONUCLEASE T2"/>
    <property type="match status" value="1"/>
</dbReference>
<dbReference type="PANTHER" id="PTHR11240:SF75">
    <property type="entry name" value="RIBONUCLEASE 3"/>
    <property type="match status" value="1"/>
</dbReference>
<evidence type="ECO:0000256" key="5">
    <source>
        <dbReference type="ARBA" id="ARBA00023239"/>
    </source>
</evidence>
<dbReference type="SUPFAM" id="SSF55895">
    <property type="entry name" value="Ribonuclease Rh-like"/>
    <property type="match status" value="1"/>
</dbReference>
<evidence type="ECO:0000256" key="1">
    <source>
        <dbReference type="ARBA" id="ARBA00007469"/>
    </source>
</evidence>
<keyword evidence="8" id="KW-1133">Transmembrane helix</keyword>
<dbReference type="Gramene" id="rna12898">
    <property type="protein sequence ID" value="RHN76554.1"/>
    <property type="gene ID" value="gene12898"/>
</dbReference>
<dbReference type="EMBL" id="PSQE01000002">
    <property type="protein sequence ID" value="RHN76554.1"/>
    <property type="molecule type" value="Genomic_DNA"/>
</dbReference>
<evidence type="ECO:0000256" key="3">
    <source>
        <dbReference type="ARBA" id="ARBA00022759"/>
    </source>
</evidence>
<dbReference type="Gene3D" id="3.90.730.10">
    <property type="entry name" value="Ribonuclease T2-like"/>
    <property type="match status" value="1"/>
</dbReference>
<sequence>MLLGLHAQGRSRLRSPPPPPPPPAVQFDHFLLVLSWPPAFCKELYISSNRPCITPLPINFTLHGFWPSNNGNSQPRDCDKDEKKYPFDFNTVVSFIFFLGDEQSEIYFSLNIIVVVLIIIINFTMSFIFLKKYICFI</sequence>
<keyword evidence="8" id="KW-0472">Membrane</keyword>
<keyword evidence="8" id="KW-0812">Transmembrane</keyword>
<dbReference type="EC" id="3.1.27.1" evidence="9"/>
<proteinExistence type="inferred from homology"/>
<organism evidence="9">
    <name type="scientific">Medicago truncatula</name>
    <name type="common">Barrel medic</name>
    <name type="synonym">Medicago tribuloides</name>
    <dbReference type="NCBI Taxonomy" id="3880"/>
    <lineage>
        <taxon>Eukaryota</taxon>
        <taxon>Viridiplantae</taxon>
        <taxon>Streptophyta</taxon>
        <taxon>Embryophyta</taxon>
        <taxon>Tracheophyta</taxon>
        <taxon>Spermatophyta</taxon>
        <taxon>Magnoliopsida</taxon>
        <taxon>eudicotyledons</taxon>
        <taxon>Gunneridae</taxon>
        <taxon>Pentapetalae</taxon>
        <taxon>rosids</taxon>
        <taxon>fabids</taxon>
        <taxon>Fabales</taxon>
        <taxon>Fabaceae</taxon>
        <taxon>Papilionoideae</taxon>
        <taxon>50 kb inversion clade</taxon>
        <taxon>NPAAA clade</taxon>
        <taxon>Hologalegina</taxon>
        <taxon>IRL clade</taxon>
        <taxon>Trifolieae</taxon>
        <taxon>Medicago</taxon>
    </lineage>
</organism>
<dbReference type="Proteomes" id="UP000265566">
    <property type="component" value="Chromosome 2"/>
</dbReference>
<gene>
    <name evidence="9" type="ORF">MtrunA17_Chr2g0333401</name>
</gene>
<evidence type="ECO:0000256" key="2">
    <source>
        <dbReference type="ARBA" id="ARBA00022722"/>
    </source>
</evidence>
<dbReference type="InterPro" id="IPR036430">
    <property type="entry name" value="RNase_T2-like_sf"/>
</dbReference>
<keyword evidence="5" id="KW-0456">Lyase</keyword>
<dbReference type="GO" id="GO:0003723">
    <property type="term" value="F:RNA binding"/>
    <property type="evidence" value="ECO:0007669"/>
    <property type="project" value="InterPro"/>
</dbReference>
<accession>A0A396JHC8</accession>
<evidence type="ECO:0000256" key="6">
    <source>
        <dbReference type="RuleBase" id="RU004328"/>
    </source>
</evidence>
<dbReference type="Pfam" id="PF00445">
    <property type="entry name" value="Ribonuclease_T2"/>
    <property type="match status" value="1"/>
</dbReference>
<dbReference type="InterPro" id="IPR001568">
    <property type="entry name" value="RNase_T2-like"/>
</dbReference>
<keyword evidence="3" id="KW-0255">Endonuclease</keyword>
<keyword evidence="4 9" id="KW-0378">Hydrolase</keyword>
<dbReference type="AlphaFoldDB" id="A0A396JHC8"/>